<feature type="coiled-coil region" evidence="1">
    <location>
        <begin position="88"/>
        <end position="122"/>
    </location>
</feature>
<dbReference type="PANTHER" id="PTHR16275:SF8">
    <property type="entry name" value="COILED-COIL DOMAIN-CONTAINING PROTEIN 40"/>
    <property type="match status" value="1"/>
</dbReference>
<dbReference type="PANTHER" id="PTHR16275">
    <property type="entry name" value="COILED-COIL DOMAIN-CONTAINING PROTEIN 40"/>
    <property type="match status" value="1"/>
</dbReference>
<organism evidence="2 3">
    <name type="scientific">Hymenolepis diminuta</name>
    <name type="common">Rat tapeworm</name>
    <dbReference type="NCBI Taxonomy" id="6216"/>
    <lineage>
        <taxon>Eukaryota</taxon>
        <taxon>Metazoa</taxon>
        <taxon>Spiralia</taxon>
        <taxon>Lophotrochozoa</taxon>
        <taxon>Platyhelminthes</taxon>
        <taxon>Cestoda</taxon>
        <taxon>Eucestoda</taxon>
        <taxon>Cyclophyllidea</taxon>
        <taxon>Hymenolepididae</taxon>
        <taxon>Hymenolepis</taxon>
    </lineage>
</organism>
<sequence length="140" mass="16576">MNKVKAKEELADELSRQQVYLSVLNRKKLRLDSEINAIEKEKAQLTRDVERLQNSMIRLNKCIYEQRSSSDALEQENRFAEEDFFLRIREKETQAVEAEAQLAEAVREKEDLLADLLETERHIMLWEKKVQLVNETRQAV</sequence>
<evidence type="ECO:0000256" key="1">
    <source>
        <dbReference type="SAM" id="Coils"/>
    </source>
</evidence>
<dbReference type="GO" id="GO:0035082">
    <property type="term" value="P:axoneme assembly"/>
    <property type="evidence" value="ECO:0007669"/>
    <property type="project" value="InterPro"/>
</dbReference>
<accession>A0A564Y7V0</accession>
<evidence type="ECO:0000313" key="3">
    <source>
        <dbReference type="Proteomes" id="UP000321570"/>
    </source>
</evidence>
<keyword evidence="1" id="KW-0175">Coiled coil</keyword>
<feature type="coiled-coil region" evidence="1">
    <location>
        <begin position="21"/>
        <end position="62"/>
    </location>
</feature>
<dbReference type="AlphaFoldDB" id="A0A564Y7V0"/>
<protein>
    <submittedName>
        <fullName evidence="2">Uncharacterized protein</fullName>
    </submittedName>
</protein>
<dbReference type="EMBL" id="CABIJS010000089">
    <property type="protein sequence ID" value="VUZ42594.1"/>
    <property type="molecule type" value="Genomic_DNA"/>
</dbReference>
<feature type="non-terminal residue" evidence="2">
    <location>
        <position position="140"/>
    </location>
</feature>
<gene>
    <name evidence="2" type="ORF">WMSIL1_LOCUS3179</name>
</gene>
<dbReference type="Proteomes" id="UP000321570">
    <property type="component" value="Unassembled WGS sequence"/>
</dbReference>
<dbReference type="InterPro" id="IPR037386">
    <property type="entry name" value="CCDC40"/>
</dbReference>
<reference evidence="2 3" key="1">
    <citation type="submission" date="2019-07" db="EMBL/GenBank/DDBJ databases">
        <authorList>
            <person name="Jastrzebski P J."/>
            <person name="Paukszto L."/>
            <person name="Jastrzebski P J."/>
        </authorList>
    </citation>
    <scope>NUCLEOTIDE SEQUENCE [LARGE SCALE GENOMIC DNA]</scope>
    <source>
        <strain evidence="2 3">WMS-il1</strain>
    </source>
</reference>
<evidence type="ECO:0000313" key="2">
    <source>
        <dbReference type="EMBL" id="VUZ42594.1"/>
    </source>
</evidence>
<name>A0A564Y7V0_HYMDI</name>
<proteinExistence type="predicted"/>
<keyword evidence="3" id="KW-1185">Reference proteome</keyword>
<dbReference type="GO" id="GO:0005737">
    <property type="term" value="C:cytoplasm"/>
    <property type="evidence" value="ECO:0007669"/>
    <property type="project" value="TreeGrafter"/>
</dbReference>